<dbReference type="Proteomes" id="UP000023703">
    <property type="component" value="Chromosome"/>
</dbReference>
<proteinExistence type="inferred from homology"/>
<keyword evidence="2" id="KW-0045">Antibiotic biosynthesis</keyword>
<dbReference type="EMBL" id="CP006842">
    <property type="protein sequence ID" value="AHW62524.1"/>
    <property type="molecule type" value="Genomic_DNA"/>
</dbReference>
<name>X5DMJ3_9CORY</name>
<evidence type="ECO:0008006" key="5">
    <source>
        <dbReference type="Google" id="ProtNLM"/>
    </source>
</evidence>
<reference evidence="3 4" key="1">
    <citation type="journal article" date="2015" name="Int. J. Syst. Evol. Microbiol.">
        <title>Revisiting Corynebacterium glyciniphilum (ex Kubota et al., 1972) sp. nov., nom. rev., isolated from putrefied banana.</title>
        <authorList>
            <person name="Al-Dilaimi A."/>
            <person name="Bednarz H."/>
            <person name="Lomker A."/>
            <person name="Niehaus K."/>
            <person name="Kalinowski J."/>
            <person name="Ruckert C."/>
        </authorList>
    </citation>
    <scope>NUCLEOTIDE SEQUENCE [LARGE SCALE GENOMIC DNA]</scope>
    <source>
        <strain evidence="3">AJ 3170</strain>
    </source>
</reference>
<dbReference type="InterPro" id="IPR004964">
    <property type="entry name" value="PhzA_PhzB"/>
</dbReference>
<keyword evidence="4" id="KW-1185">Reference proteome</keyword>
<dbReference type="AlphaFoldDB" id="X5DMJ3"/>
<dbReference type="RefSeq" id="WP_052539360.1">
    <property type="nucleotide sequence ID" value="NZ_CP006842.1"/>
</dbReference>
<dbReference type="SUPFAM" id="SSF54427">
    <property type="entry name" value="NTF2-like"/>
    <property type="match status" value="1"/>
</dbReference>
<evidence type="ECO:0000313" key="4">
    <source>
        <dbReference type="Proteomes" id="UP000023703"/>
    </source>
</evidence>
<dbReference type="Pfam" id="PF03284">
    <property type="entry name" value="PHZA_PHZB"/>
    <property type="match status" value="1"/>
</dbReference>
<evidence type="ECO:0000256" key="1">
    <source>
        <dbReference type="ARBA" id="ARBA00009377"/>
    </source>
</evidence>
<sequence length="160" mass="18171">MSDSALKEKNRKVVEAFLELAGPDRGPKRAEMFADNSKVEMFIRMGEGGQLDLDGKQWCLDTPDTFPVWGFYETSIYESDDPTSFLVPAVGRGKVFAPGGEGPGYDVELWYILCFELDDGKITLFRETVDYARGGMVIDERYTPDRPDRFVRQDNPFGYK</sequence>
<dbReference type="HOGENOM" id="CLU_1649289_0_0_11"/>
<evidence type="ECO:0000313" key="3">
    <source>
        <dbReference type="EMBL" id="AHW62524.1"/>
    </source>
</evidence>
<dbReference type="eggNOG" id="COG3631">
    <property type="taxonomic scope" value="Bacteria"/>
</dbReference>
<dbReference type="InterPro" id="IPR032710">
    <property type="entry name" value="NTF2-like_dom_sf"/>
</dbReference>
<dbReference type="STRING" id="1404245.CGLY_00380"/>
<protein>
    <recommendedName>
        <fullName evidence="5">SnoaL-like domain-containing protein</fullName>
    </recommendedName>
</protein>
<organism evidence="3 4">
    <name type="scientific">Corynebacterium glyciniphilum AJ 3170</name>
    <dbReference type="NCBI Taxonomy" id="1404245"/>
    <lineage>
        <taxon>Bacteria</taxon>
        <taxon>Bacillati</taxon>
        <taxon>Actinomycetota</taxon>
        <taxon>Actinomycetes</taxon>
        <taxon>Mycobacteriales</taxon>
        <taxon>Corynebacteriaceae</taxon>
        <taxon>Corynebacterium</taxon>
    </lineage>
</organism>
<dbReference type="GO" id="GO:0017000">
    <property type="term" value="P:antibiotic biosynthetic process"/>
    <property type="evidence" value="ECO:0007669"/>
    <property type="project" value="UniProtKB-KW"/>
</dbReference>
<accession>X5DMJ3</accession>
<dbReference type="KEGG" id="cgy:CGLY_00380"/>
<comment type="similarity">
    <text evidence="1">Belongs to the PhzA/PhzB family.</text>
</comment>
<dbReference type="Gene3D" id="3.10.450.50">
    <property type="match status" value="1"/>
</dbReference>
<gene>
    <name evidence="3" type="ORF">CGLY_00380</name>
</gene>
<dbReference type="OrthoDB" id="7376058at2"/>
<evidence type="ECO:0000256" key="2">
    <source>
        <dbReference type="ARBA" id="ARBA00023194"/>
    </source>
</evidence>